<feature type="region of interest" description="Disordered" evidence="1">
    <location>
        <begin position="161"/>
        <end position="194"/>
    </location>
</feature>
<feature type="transmembrane region" description="Helical" evidence="2">
    <location>
        <begin position="97"/>
        <end position="116"/>
    </location>
</feature>
<protein>
    <submittedName>
        <fullName evidence="3">Uncharacterized protein</fullName>
    </submittedName>
</protein>
<dbReference type="Proteomes" id="UP000193411">
    <property type="component" value="Unassembled WGS sequence"/>
</dbReference>
<keyword evidence="2" id="KW-0472">Membrane</keyword>
<evidence type="ECO:0000256" key="1">
    <source>
        <dbReference type="SAM" id="MobiDB-lite"/>
    </source>
</evidence>
<feature type="transmembrane region" description="Helical" evidence="2">
    <location>
        <begin position="6"/>
        <end position="29"/>
    </location>
</feature>
<proteinExistence type="predicted"/>
<comment type="caution">
    <text evidence="3">The sequence shown here is derived from an EMBL/GenBank/DDBJ whole genome shotgun (WGS) entry which is preliminary data.</text>
</comment>
<name>A0A1Y2HF16_9FUNG</name>
<keyword evidence="2" id="KW-0812">Transmembrane</keyword>
<reference evidence="3 4" key="1">
    <citation type="submission" date="2016-07" db="EMBL/GenBank/DDBJ databases">
        <title>Pervasive Adenine N6-methylation of Active Genes in Fungi.</title>
        <authorList>
            <consortium name="DOE Joint Genome Institute"/>
            <person name="Mondo S.J."/>
            <person name="Dannebaum R.O."/>
            <person name="Kuo R.C."/>
            <person name="Labutti K."/>
            <person name="Haridas S."/>
            <person name="Kuo A."/>
            <person name="Salamov A."/>
            <person name="Ahrendt S.R."/>
            <person name="Lipzen A."/>
            <person name="Sullivan W."/>
            <person name="Andreopoulos W.B."/>
            <person name="Clum A."/>
            <person name="Lindquist E."/>
            <person name="Daum C."/>
            <person name="Ramamoorthy G.K."/>
            <person name="Gryganskyi A."/>
            <person name="Culley D."/>
            <person name="Magnuson J.K."/>
            <person name="James T.Y."/>
            <person name="O'Malley M.A."/>
            <person name="Stajich J.E."/>
            <person name="Spatafora J.W."/>
            <person name="Visel A."/>
            <person name="Grigoriev I.V."/>
        </authorList>
    </citation>
    <scope>NUCLEOTIDE SEQUENCE [LARGE SCALE GENOMIC DNA]</scope>
    <source>
        <strain evidence="3 4">PL171</strain>
    </source>
</reference>
<organism evidence="3 4">
    <name type="scientific">Catenaria anguillulae PL171</name>
    <dbReference type="NCBI Taxonomy" id="765915"/>
    <lineage>
        <taxon>Eukaryota</taxon>
        <taxon>Fungi</taxon>
        <taxon>Fungi incertae sedis</taxon>
        <taxon>Blastocladiomycota</taxon>
        <taxon>Blastocladiomycetes</taxon>
        <taxon>Blastocladiales</taxon>
        <taxon>Catenariaceae</taxon>
        <taxon>Catenaria</taxon>
    </lineage>
</organism>
<accession>A0A1Y2HF16</accession>
<evidence type="ECO:0000313" key="4">
    <source>
        <dbReference type="Proteomes" id="UP000193411"/>
    </source>
</evidence>
<dbReference type="EMBL" id="MCFL01000048">
    <property type="protein sequence ID" value="ORZ32293.1"/>
    <property type="molecule type" value="Genomic_DNA"/>
</dbReference>
<gene>
    <name evidence="3" type="ORF">BCR44DRAFT_1440480</name>
</gene>
<keyword evidence="4" id="KW-1185">Reference proteome</keyword>
<evidence type="ECO:0000313" key="3">
    <source>
        <dbReference type="EMBL" id="ORZ32293.1"/>
    </source>
</evidence>
<feature type="transmembrane region" description="Helical" evidence="2">
    <location>
        <begin position="59"/>
        <end position="77"/>
    </location>
</feature>
<sequence>MPSAIPLYISTIALHGLAFAAAGTSIALVSRRARKSGSPHNELLPIDSPLRYMALRSRLLLMCGIGMALDSVNNIYHYHTFFTATQGSSYSFVVHRISRSFLIHPTAFFSALALVARCASTRTNVDNAKRKKIVRVARWITTIGVVLVVIASSDGCQVNQPFENPSTAKTEARHPSIHSSSSGDSNPSGARQKPTWKTPLRVFKKLSKSAAPSNAIRQHLTASLRTMAALNLSQWLCIITLTCLPPDWTVTTLSFRPAAASSFVLSITIMTECLFERIMHYQRKSGTAAGMASRPALFEGMTVVDGGEMAAGVGNVVLVCSPATCPPTCDTQYTFVH</sequence>
<feature type="compositionally biased region" description="Low complexity" evidence="1">
    <location>
        <begin position="177"/>
        <end position="188"/>
    </location>
</feature>
<dbReference type="AlphaFoldDB" id="A0A1Y2HF16"/>
<evidence type="ECO:0000256" key="2">
    <source>
        <dbReference type="SAM" id="Phobius"/>
    </source>
</evidence>
<keyword evidence="2" id="KW-1133">Transmembrane helix</keyword>
<feature type="transmembrane region" description="Helical" evidence="2">
    <location>
        <begin position="136"/>
        <end position="153"/>
    </location>
</feature>